<dbReference type="InterPro" id="IPR037294">
    <property type="entry name" value="ABC_BtuC-like"/>
</dbReference>
<feature type="transmembrane region" description="Helical" evidence="7">
    <location>
        <begin position="37"/>
        <end position="56"/>
    </location>
</feature>
<dbReference type="PANTHER" id="PTHR30477:SF18">
    <property type="entry name" value="METAL TRANSPORT SYSTEM MEMBRANE PROTEIN CT_417-RELATED"/>
    <property type="match status" value="1"/>
</dbReference>
<evidence type="ECO:0000256" key="7">
    <source>
        <dbReference type="SAM" id="Phobius"/>
    </source>
</evidence>
<dbReference type="Gene3D" id="1.10.3470.10">
    <property type="entry name" value="ABC transporter involved in vitamin B12 uptake, BtuC"/>
    <property type="match status" value="1"/>
</dbReference>
<keyword evidence="3 6" id="KW-0812">Transmembrane</keyword>
<dbReference type="RefSeq" id="WP_237360549.1">
    <property type="nucleotide sequence ID" value="NZ_CAKLDM010000001.1"/>
</dbReference>
<name>A0ABM9A1R8_9VIBR</name>
<keyword evidence="5 7" id="KW-0472">Membrane</keyword>
<feature type="transmembrane region" description="Helical" evidence="7">
    <location>
        <begin position="246"/>
        <end position="263"/>
    </location>
</feature>
<dbReference type="Proteomes" id="UP000838748">
    <property type="component" value="Unassembled WGS sequence"/>
</dbReference>
<proteinExistence type="inferred from homology"/>
<evidence type="ECO:0000313" key="9">
    <source>
        <dbReference type="Proteomes" id="UP000838748"/>
    </source>
</evidence>
<evidence type="ECO:0000256" key="1">
    <source>
        <dbReference type="ARBA" id="ARBA00004141"/>
    </source>
</evidence>
<evidence type="ECO:0000256" key="5">
    <source>
        <dbReference type="ARBA" id="ARBA00023136"/>
    </source>
</evidence>
<keyword evidence="9" id="KW-1185">Reference proteome</keyword>
<dbReference type="SUPFAM" id="SSF81345">
    <property type="entry name" value="ABC transporter involved in vitamin B12 uptake, BtuC"/>
    <property type="match status" value="1"/>
</dbReference>
<feature type="transmembrane region" description="Helical" evidence="7">
    <location>
        <begin position="219"/>
        <end position="240"/>
    </location>
</feature>
<evidence type="ECO:0000256" key="6">
    <source>
        <dbReference type="RuleBase" id="RU003943"/>
    </source>
</evidence>
<feature type="transmembrane region" description="Helical" evidence="7">
    <location>
        <begin position="12"/>
        <end position="31"/>
    </location>
</feature>
<feature type="transmembrane region" description="Helical" evidence="7">
    <location>
        <begin position="88"/>
        <end position="109"/>
    </location>
</feature>
<comment type="similarity">
    <text evidence="2 6">Belongs to the ABC-3 integral membrane protein family.</text>
</comment>
<keyword evidence="4 7" id="KW-1133">Transmembrane helix</keyword>
<gene>
    <name evidence="8" type="primary">znuB</name>
    <name evidence="8" type="ORF">VMF7928_01199</name>
</gene>
<feature type="transmembrane region" description="Helical" evidence="7">
    <location>
        <begin position="63"/>
        <end position="82"/>
    </location>
</feature>
<evidence type="ECO:0000256" key="2">
    <source>
        <dbReference type="ARBA" id="ARBA00008034"/>
    </source>
</evidence>
<reference evidence="8" key="1">
    <citation type="submission" date="2021-11" db="EMBL/GenBank/DDBJ databases">
        <authorList>
            <person name="Rodrigo-Torres L."/>
            <person name="Arahal R. D."/>
            <person name="Lucena T."/>
        </authorList>
    </citation>
    <scope>NUCLEOTIDE SEQUENCE</scope>
    <source>
        <strain evidence="8">CECT 7928</strain>
    </source>
</reference>
<accession>A0ABM9A1R8</accession>
<protein>
    <submittedName>
        <fullName evidence="8">High-affinity zinc uptake system membrane protein ZnuB</fullName>
    </submittedName>
</protein>
<comment type="caution">
    <text evidence="8">The sequence shown here is derived from an EMBL/GenBank/DDBJ whole genome shotgun (WGS) entry which is preliminary data.</text>
</comment>
<dbReference type="InterPro" id="IPR001626">
    <property type="entry name" value="ABC_TroCD"/>
</dbReference>
<dbReference type="PANTHER" id="PTHR30477">
    <property type="entry name" value="ABC-TRANSPORTER METAL-BINDING PROTEIN"/>
    <property type="match status" value="1"/>
</dbReference>
<comment type="subcellular location">
    <subcellularLocation>
        <location evidence="6">Cell membrane</location>
        <topology evidence="6">Multi-pass membrane protein</topology>
    </subcellularLocation>
    <subcellularLocation>
        <location evidence="1">Membrane</location>
        <topology evidence="1">Multi-pass membrane protein</topology>
    </subcellularLocation>
</comment>
<organism evidence="8 9">
    <name type="scientific">Vibrio marisflavi CECT 7928</name>
    <dbReference type="NCBI Taxonomy" id="634439"/>
    <lineage>
        <taxon>Bacteria</taxon>
        <taxon>Pseudomonadati</taxon>
        <taxon>Pseudomonadota</taxon>
        <taxon>Gammaproteobacteria</taxon>
        <taxon>Vibrionales</taxon>
        <taxon>Vibrionaceae</taxon>
        <taxon>Vibrio</taxon>
    </lineage>
</organism>
<feature type="transmembrane region" description="Helical" evidence="7">
    <location>
        <begin position="174"/>
        <end position="207"/>
    </location>
</feature>
<keyword evidence="6" id="KW-0813">Transport</keyword>
<evidence type="ECO:0000256" key="3">
    <source>
        <dbReference type="ARBA" id="ARBA00022692"/>
    </source>
</evidence>
<dbReference type="EMBL" id="CAKLDM010000001">
    <property type="protein sequence ID" value="CAH0537613.1"/>
    <property type="molecule type" value="Genomic_DNA"/>
</dbReference>
<evidence type="ECO:0000313" key="8">
    <source>
        <dbReference type="EMBL" id="CAH0537613.1"/>
    </source>
</evidence>
<feature type="transmembrane region" description="Helical" evidence="7">
    <location>
        <begin position="121"/>
        <end position="149"/>
    </location>
</feature>
<sequence>MIELLQYNFIQHALMAALLVSISAGIIGVLVVVNRLVFLSGGVVHTAYGGVGLAIFTGSSTIMPATLAFTSLNALLLGVISLKKNEHIEIFVGLIWSFGMALGVILMALTPGYGANLASYLFGSILTVPIDTIYLMFAITAIVVCYTIYNYRSLVLMAFDSEFAQSKGVKIKQIYLSLLVLVAITSVVMVQVVGIIMVIALLTMPAYLASQYVKSTAAMMVHSILWCLVFTLVGLIVSFYTNLPSGATIVTTASAFLALSFVVKGVKKLVSKPAISAA</sequence>
<evidence type="ECO:0000256" key="4">
    <source>
        <dbReference type="ARBA" id="ARBA00022989"/>
    </source>
</evidence>
<dbReference type="Pfam" id="PF00950">
    <property type="entry name" value="ABC-3"/>
    <property type="match status" value="1"/>
</dbReference>